<evidence type="ECO:0000313" key="3">
    <source>
        <dbReference type="Proteomes" id="UP000194236"/>
    </source>
</evidence>
<keyword evidence="3" id="KW-1185">Reference proteome</keyword>
<feature type="transmembrane region" description="Helical" evidence="1">
    <location>
        <begin position="125"/>
        <end position="145"/>
    </location>
</feature>
<dbReference type="Proteomes" id="UP000194236">
    <property type="component" value="Unassembled WGS sequence"/>
</dbReference>
<reference evidence="2 3" key="1">
    <citation type="submission" date="2017-03" db="EMBL/GenBank/DDBJ databases">
        <title>Genome Survey of Euroglyphus maynei.</title>
        <authorList>
            <person name="Arlian L.G."/>
            <person name="Morgan M.S."/>
            <person name="Rider S.D."/>
        </authorList>
    </citation>
    <scope>NUCLEOTIDE SEQUENCE [LARGE SCALE GENOMIC DNA]</scope>
    <source>
        <strain evidence="2">Arlian Lab</strain>
        <tissue evidence="2">Whole body</tissue>
    </source>
</reference>
<protein>
    <submittedName>
        <fullName evidence="2">Uncharacterized protein</fullName>
    </submittedName>
</protein>
<name>A0A1Y3BGL6_EURMA</name>
<gene>
    <name evidence="2" type="ORF">BLA29_011200</name>
</gene>
<keyword evidence="1" id="KW-0812">Transmembrane</keyword>
<organism evidence="2 3">
    <name type="scientific">Euroglyphus maynei</name>
    <name type="common">Mayne's house dust mite</name>
    <dbReference type="NCBI Taxonomy" id="6958"/>
    <lineage>
        <taxon>Eukaryota</taxon>
        <taxon>Metazoa</taxon>
        <taxon>Ecdysozoa</taxon>
        <taxon>Arthropoda</taxon>
        <taxon>Chelicerata</taxon>
        <taxon>Arachnida</taxon>
        <taxon>Acari</taxon>
        <taxon>Acariformes</taxon>
        <taxon>Sarcoptiformes</taxon>
        <taxon>Astigmata</taxon>
        <taxon>Psoroptidia</taxon>
        <taxon>Analgoidea</taxon>
        <taxon>Pyroglyphidae</taxon>
        <taxon>Pyroglyphinae</taxon>
        <taxon>Euroglyphus</taxon>
    </lineage>
</organism>
<dbReference type="EMBL" id="MUJZ01026460">
    <property type="protein sequence ID" value="OTF78746.1"/>
    <property type="molecule type" value="Genomic_DNA"/>
</dbReference>
<accession>A0A1Y3BGL6</accession>
<dbReference type="AlphaFoldDB" id="A0A1Y3BGL6"/>
<evidence type="ECO:0000256" key="1">
    <source>
        <dbReference type="SAM" id="Phobius"/>
    </source>
</evidence>
<keyword evidence="1" id="KW-1133">Transmembrane helix</keyword>
<dbReference type="OrthoDB" id="10503133at2759"/>
<keyword evidence="1" id="KW-0472">Membrane</keyword>
<evidence type="ECO:0000313" key="2">
    <source>
        <dbReference type="EMBL" id="OTF78746.1"/>
    </source>
</evidence>
<sequence length="151" mass="18075">MLCSRQYKNRQSTLFLVRNWRQECEPPFQTFESIGFGFTIGPYLYFVSMKRNYYFYLDKYLLLTVEREFAIKAGGSIHDLFECRRPTSSEWPPINPLAEINPFMPYRLKEATVLKQIHSRINRSATITMWILAKYFLILLIYNQFDENGEE</sequence>
<proteinExistence type="predicted"/>
<comment type="caution">
    <text evidence="2">The sequence shown here is derived from an EMBL/GenBank/DDBJ whole genome shotgun (WGS) entry which is preliminary data.</text>
</comment>